<feature type="chain" id="PRO_5043316205" evidence="2">
    <location>
        <begin position="16"/>
        <end position="168"/>
    </location>
</feature>
<feature type="non-terminal residue" evidence="3">
    <location>
        <position position="1"/>
    </location>
</feature>
<reference evidence="3" key="1">
    <citation type="submission" date="2023-10" db="EMBL/GenBank/DDBJ databases">
        <title>Genome assembly of Pristionchus species.</title>
        <authorList>
            <person name="Yoshida K."/>
            <person name="Sommer R.J."/>
        </authorList>
    </citation>
    <scope>NUCLEOTIDE SEQUENCE</scope>
    <source>
        <strain evidence="3">RS5133</strain>
    </source>
</reference>
<dbReference type="Proteomes" id="UP001432322">
    <property type="component" value="Unassembled WGS sequence"/>
</dbReference>
<protein>
    <submittedName>
        <fullName evidence="3">Uncharacterized protein</fullName>
    </submittedName>
</protein>
<evidence type="ECO:0000313" key="4">
    <source>
        <dbReference type="Proteomes" id="UP001432322"/>
    </source>
</evidence>
<organism evidence="3 4">
    <name type="scientific">Pristionchus fissidentatus</name>
    <dbReference type="NCBI Taxonomy" id="1538716"/>
    <lineage>
        <taxon>Eukaryota</taxon>
        <taxon>Metazoa</taxon>
        <taxon>Ecdysozoa</taxon>
        <taxon>Nematoda</taxon>
        <taxon>Chromadorea</taxon>
        <taxon>Rhabditida</taxon>
        <taxon>Rhabditina</taxon>
        <taxon>Diplogasteromorpha</taxon>
        <taxon>Diplogasteroidea</taxon>
        <taxon>Neodiplogasteridae</taxon>
        <taxon>Pristionchus</taxon>
    </lineage>
</organism>
<keyword evidence="4" id="KW-1185">Reference proteome</keyword>
<evidence type="ECO:0000313" key="3">
    <source>
        <dbReference type="EMBL" id="GMT32283.1"/>
    </source>
</evidence>
<gene>
    <name evidence="3" type="ORF">PFISCL1PPCAC_23580</name>
</gene>
<keyword evidence="1" id="KW-1133">Transmembrane helix</keyword>
<dbReference type="AlphaFoldDB" id="A0AAV5WLI5"/>
<comment type="caution">
    <text evidence="3">The sequence shown here is derived from an EMBL/GenBank/DDBJ whole genome shotgun (WGS) entry which is preliminary data.</text>
</comment>
<evidence type="ECO:0000256" key="1">
    <source>
        <dbReference type="SAM" id="Phobius"/>
    </source>
</evidence>
<dbReference type="EMBL" id="BTSY01000006">
    <property type="protein sequence ID" value="GMT32283.1"/>
    <property type="molecule type" value="Genomic_DNA"/>
</dbReference>
<name>A0AAV5WLI5_9BILA</name>
<keyword evidence="1" id="KW-0472">Membrane</keyword>
<keyword evidence="1" id="KW-0812">Transmembrane</keyword>
<feature type="transmembrane region" description="Helical" evidence="1">
    <location>
        <begin position="35"/>
        <end position="56"/>
    </location>
</feature>
<evidence type="ECO:0000256" key="2">
    <source>
        <dbReference type="SAM" id="SignalP"/>
    </source>
</evidence>
<accession>A0AAV5WLI5</accession>
<proteinExistence type="predicted"/>
<sequence length="168" mass="19850">RLLFLLFLLIRHADSISFARQIEMIVNRDLGNWVQYVAIGYLILMVTWLGGFLAIWTRWARLTGDYQNQVILLGPQMKSVPDKILLFDDNQMMKKVKEDRYASDREFNKKMKKASPPPMDTTAAEQWKKVIQRIREEKSDVNMKTRDKMEKLRALFRQSVQDQLITVN</sequence>
<keyword evidence="2" id="KW-0732">Signal</keyword>
<feature type="signal peptide" evidence="2">
    <location>
        <begin position="1"/>
        <end position="15"/>
    </location>
</feature>